<organism evidence="1">
    <name type="scientific">Halorubrum lacusprofundi</name>
    <dbReference type="NCBI Taxonomy" id="2247"/>
    <lineage>
        <taxon>Archaea</taxon>
        <taxon>Methanobacteriati</taxon>
        <taxon>Methanobacteriota</taxon>
        <taxon>Stenosarchaea group</taxon>
        <taxon>Halobacteria</taxon>
        <taxon>Halobacteriales</taxon>
        <taxon>Haloferacaceae</taxon>
        <taxon>Halorubrum</taxon>
    </lineage>
</organism>
<evidence type="ECO:0000313" key="1">
    <source>
        <dbReference type="EMBL" id="ASK38270.1"/>
    </source>
</evidence>
<proteinExistence type="predicted"/>
<accession>A0A220SXW7</accession>
<protein>
    <submittedName>
        <fullName evidence="1">Uncharacterized protein</fullName>
    </submittedName>
</protein>
<geneLocation type="plasmid" evidence="1">
    <name>pR1SE2</name>
</geneLocation>
<dbReference type="AlphaFoldDB" id="A0A220SXW7"/>
<dbReference type="EMBL" id="KX906370">
    <property type="protein sequence ID" value="ASK38270.1"/>
    <property type="molecule type" value="Genomic_DNA"/>
</dbReference>
<keyword evidence="1" id="KW-0614">Plasmid</keyword>
<reference evidence="1" key="1">
    <citation type="submission" date="2016-09" db="EMBL/GenBank/DDBJ databases">
        <title>A plasmid goes viral.</title>
        <authorList>
            <person name="Erdmann S."/>
            <person name="Tschitschko B."/>
            <person name="Cavicchioli R."/>
        </authorList>
    </citation>
    <scope>NUCLEOTIDE SEQUENCE</scope>
    <source>
        <strain evidence="1">HLS1</strain>
        <plasmid evidence="1">pR1SE2</plasmid>
    </source>
</reference>
<name>A0A220SXW7_9EURY</name>
<sequence>MFDRVTSTTDPAPQRGKGGLEVNLYENAVLELMTARASYEKGSGHIISDTSLINSIAGNLAIVLSLLAERRQDQNVLMTATFVGFDGTKFKPNRPTRPVTDEYVQAPVLSFSGHELQEDEDDSAYELRTEQLKELFRPLFHSADRKDLPMDIPETLDLPDLSLDE</sequence>